<feature type="compositionally biased region" description="Basic residues" evidence="1">
    <location>
        <begin position="1"/>
        <end position="21"/>
    </location>
</feature>
<dbReference type="Proteomes" id="UP000325315">
    <property type="component" value="Unassembled WGS sequence"/>
</dbReference>
<protein>
    <submittedName>
        <fullName evidence="2">ATP-dependent zinc metalloprotease FtsH</fullName>
    </submittedName>
</protein>
<evidence type="ECO:0000313" key="2">
    <source>
        <dbReference type="EMBL" id="KAA3460868.1"/>
    </source>
</evidence>
<proteinExistence type="predicted"/>
<dbReference type="EMBL" id="SMMG02000009">
    <property type="protein sequence ID" value="KAA3460868.1"/>
    <property type="molecule type" value="Genomic_DNA"/>
</dbReference>
<comment type="caution">
    <text evidence="2">The sequence shown here is derived from an EMBL/GenBank/DDBJ whole genome shotgun (WGS) entry which is preliminary data.</text>
</comment>
<keyword evidence="2" id="KW-0378">Hydrolase</keyword>
<sequence>MSTRGTRGRGTKGRGRDRRGARAGSSSSGNMPNLDTSEMLASPVTETGSHVRAAGDDALPQAMLRILERVVGPNTRAGGRGSSNGAEIFRGIAGVAPNVAEYWIEATERIMDEMDCIPEQKLKGVVSLLRDEAY</sequence>
<dbReference type="GO" id="GO:0006508">
    <property type="term" value="P:proteolysis"/>
    <property type="evidence" value="ECO:0007669"/>
    <property type="project" value="UniProtKB-KW"/>
</dbReference>
<keyword evidence="2" id="KW-0482">Metalloprotease</keyword>
<organism evidence="2 3">
    <name type="scientific">Gossypium australe</name>
    <dbReference type="NCBI Taxonomy" id="47621"/>
    <lineage>
        <taxon>Eukaryota</taxon>
        <taxon>Viridiplantae</taxon>
        <taxon>Streptophyta</taxon>
        <taxon>Embryophyta</taxon>
        <taxon>Tracheophyta</taxon>
        <taxon>Spermatophyta</taxon>
        <taxon>Magnoliopsida</taxon>
        <taxon>eudicotyledons</taxon>
        <taxon>Gunneridae</taxon>
        <taxon>Pentapetalae</taxon>
        <taxon>rosids</taxon>
        <taxon>malvids</taxon>
        <taxon>Malvales</taxon>
        <taxon>Malvaceae</taxon>
        <taxon>Malvoideae</taxon>
        <taxon>Gossypium</taxon>
    </lineage>
</organism>
<reference evidence="3" key="1">
    <citation type="journal article" date="2019" name="Plant Biotechnol. J.">
        <title>Genome sequencing of the Australian wild diploid species Gossypium australe highlights disease resistance and delayed gland morphogenesis.</title>
        <authorList>
            <person name="Cai Y."/>
            <person name="Cai X."/>
            <person name="Wang Q."/>
            <person name="Wang P."/>
            <person name="Zhang Y."/>
            <person name="Cai C."/>
            <person name="Xu Y."/>
            <person name="Wang K."/>
            <person name="Zhou Z."/>
            <person name="Wang C."/>
            <person name="Geng S."/>
            <person name="Li B."/>
            <person name="Dong Q."/>
            <person name="Hou Y."/>
            <person name="Wang H."/>
            <person name="Ai P."/>
            <person name="Liu Z."/>
            <person name="Yi F."/>
            <person name="Sun M."/>
            <person name="An G."/>
            <person name="Cheng J."/>
            <person name="Zhang Y."/>
            <person name="Shi Q."/>
            <person name="Xie Y."/>
            <person name="Shi X."/>
            <person name="Chang Y."/>
            <person name="Huang F."/>
            <person name="Chen Y."/>
            <person name="Hong S."/>
            <person name="Mi L."/>
            <person name="Sun Q."/>
            <person name="Zhang L."/>
            <person name="Zhou B."/>
            <person name="Peng R."/>
            <person name="Zhang X."/>
            <person name="Liu F."/>
        </authorList>
    </citation>
    <scope>NUCLEOTIDE SEQUENCE [LARGE SCALE GENOMIC DNA]</scope>
    <source>
        <strain evidence="3">cv. PA1801</strain>
    </source>
</reference>
<keyword evidence="2" id="KW-0645">Protease</keyword>
<accession>A0A5B6UUB3</accession>
<name>A0A5B6UUB3_9ROSI</name>
<gene>
    <name evidence="2" type="ORF">EPI10_027489</name>
</gene>
<dbReference type="AlphaFoldDB" id="A0A5B6UUB3"/>
<keyword evidence="3" id="KW-1185">Reference proteome</keyword>
<evidence type="ECO:0000256" key="1">
    <source>
        <dbReference type="SAM" id="MobiDB-lite"/>
    </source>
</evidence>
<feature type="region of interest" description="Disordered" evidence="1">
    <location>
        <begin position="1"/>
        <end position="56"/>
    </location>
</feature>
<dbReference type="OrthoDB" id="2272416at2759"/>
<evidence type="ECO:0000313" key="3">
    <source>
        <dbReference type="Proteomes" id="UP000325315"/>
    </source>
</evidence>
<dbReference type="GO" id="GO:0008237">
    <property type="term" value="F:metallopeptidase activity"/>
    <property type="evidence" value="ECO:0007669"/>
    <property type="project" value="UniProtKB-KW"/>
</dbReference>